<name>A0A2M3ZTT2_9DIPT</name>
<feature type="transmembrane region" description="Helical" evidence="1">
    <location>
        <begin position="6"/>
        <end position="27"/>
    </location>
</feature>
<evidence type="ECO:0000256" key="1">
    <source>
        <dbReference type="SAM" id="Phobius"/>
    </source>
</evidence>
<protein>
    <submittedName>
        <fullName evidence="2">Putative secreted peptide</fullName>
    </submittedName>
</protein>
<dbReference type="EMBL" id="GGFM01011027">
    <property type="protein sequence ID" value="MBW31778.1"/>
    <property type="molecule type" value="Transcribed_RNA"/>
</dbReference>
<dbReference type="AlphaFoldDB" id="A0A2M3ZTT2"/>
<proteinExistence type="predicted"/>
<sequence>MFEASTTWVLSFGTVVVVAVGAVAAAAGGRWQNRQMDAGRSRVAIQPRCPEGDNIPGAARARLRVASFASVSTNASITPPSVTFTRHPEHVA</sequence>
<reference evidence="2" key="1">
    <citation type="submission" date="2018-01" db="EMBL/GenBank/DDBJ databases">
        <title>An insight into the sialome of Amazonian anophelines.</title>
        <authorList>
            <person name="Ribeiro J.M."/>
            <person name="Scarpassa V."/>
            <person name="Calvo E."/>
        </authorList>
    </citation>
    <scope>NUCLEOTIDE SEQUENCE</scope>
    <source>
        <tissue evidence="2">Salivary glands</tissue>
    </source>
</reference>
<keyword evidence="1" id="KW-1133">Transmembrane helix</keyword>
<keyword evidence="1" id="KW-0812">Transmembrane</keyword>
<accession>A0A2M3ZTT2</accession>
<evidence type="ECO:0000313" key="2">
    <source>
        <dbReference type="EMBL" id="MBW31778.1"/>
    </source>
</evidence>
<organism evidence="2">
    <name type="scientific">Anopheles braziliensis</name>
    <dbReference type="NCBI Taxonomy" id="58242"/>
    <lineage>
        <taxon>Eukaryota</taxon>
        <taxon>Metazoa</taxon>
        <taxon>Ecdysozoa</taxon>
        <taxon>Arthropoda</taxon>
        <taxon>Hexapoda</taxon>
        <taxon>Insecta</taxon>
        <taxon>Pterygota</taxon>
        <taxon>Neoptera</taxon>
        <taxon>Endopterygota</taxon>
        <taxon>Diptera</taxon>
        <taxon>Nematocera</taxon>
        <taxon>Culicoidea</taxon>
        <taxon>Culicidae</taxon>
        <taxon>Anophelinae</taxon>
        <taxon>Anopheles</taxon>
    </lineage>
</organism>
<keyword evidence="1" id="KW-0472">Membrane</keyword>